<organism evidence="4 5">
    <name type="scientific">Folsomia candida</name>
    <name type="common">Springtail</name>
    <dbReference type="NCBI Taxonomy" id="158441"/>
    <lineage>
        <taxon>Eukaryota</taxon>
        <taxon>Metazoa</taxon>
        <taxon>Ecdysozoa</taxon>
        <taxon>Arthropoda</taxon>
        <taxon>Hexapoda</taxon>
        <taxon>Collembola</taxon>
        <taxon>Entomobryomorpha</taxon>
        <taxon>Isotomoidea</taxon>
        <taxon>Isotomidae</taxon>
        <taxon>Proisotominae</taxon>
        <taxon>Folsomia</taxon>
    </lineage>
</organism>
<evidence type="ECO:0000313" key="4">
    <source>
        <dbReference type="EMBL" id="OXA52396.1"/>
    </source>
</evidence>
<dbReference type="STRING" id="158441.A0A226E723"/>
<feature type="compositionally biased region" description="Basic and acidic residues" evidence="2">
    <location>
        <begin position="1"/>
        <end position="11"/>
    </location>
</feature>
<name>A0A226E723_FOLCA</name>
<dbReference type="PANTHER" id="PTHR45964">
    <property type="entry name" value="WSCD FAMILY MEMBER CG9164"/>
    <property type="match status" value="1"/>
</dbReference>
<evidence type="ECO:0000256" key="1">
    <source>
        <dbReference type="ARBA" id="ARBA00010236"/>
    </source>
</evidence>
<dbReference type="GO" id="GO:0008146">
    <property type="term" value="F:sulfotransferase activity"/>
    <property type="evidence" value="ECO:0007669"/>
    <property type="project" value="InterPro"/>
</dbReference>
<dbReference type="SUPFAM" id="SSF52540">
    <property type="entry name" value="P-loop containing nucleoside triphosphate hydrolases"/>
    <property type="match status" value="1"/>
</dbReference>
<comment type="caution">
    <text evidence="4">The sequence shown here is derived from an EMBL/GenBank/DDBJ whole genome shotgun (WGS) entry which is preliminary data.</text>
</comment>
<comment type="similarity">
    <text evidence="1">Belongs to the WSCD family.</text>
</comment>
<feature type="region of interest" description="Disordered" evidence="2">
    <location>
        <begin position="406"/>
        <end position="425"/>
    </location>
</feature>
<reference evidence="4 5" key="1">
    <citation type="submission" date="2015-12" db="EMBL/GenBank/DDBJ databases">
        <title>The genome of Folsomia candida.</title>
        <authorList>
            <person name="Faddeeva A."/>
            <person name="Derks M.F."/>
            <person name="Anvar Y."/>
            <person name="Smit S."/>
            <person name="Van Straalen N."/>
            <person name="Roelofs D."/>
        </authorList>
    </citation>
    <scope>NUCLEOTIDE SEQUENCE [LARGE SCALE GENOMIC DNA]</scope>
    <source>
        <strain evidence="4 5">VU population</strain>
        <tissue evidence="4">Whole body</tissue>
    </source>
</reference>
<feature type="domain" description="Sulfotransferase" evidence="3">
    <location>
        <begin position="101"/>
        <end position="331"/>
    </location>
</feature>
<evidence type="ECO:0000256" key="2">
    <source>
        <dbReference type="SAM" id="MobiDB-lite"/>
    </source>
</evidence>
<feature type="compositionally biased region" description="Polar residues" evidence="2">
    <location>
        <begin position="14"/>
        <end position="25"/>
    </location>
</feature>
<evidence type="ECO:0000259" key="3">
    <source>
        <dbReference type="Pfam" id="PF00685"/>
    </source>
</evidence>
<gene>
    <name evidence="4" type="ORF">Fcan01_12170</name>
</gene>
<protein>
    <submittedName>
        <fullName evidence="4">WSC domain-containing protein 2</fullName>
    </submittedName>
</protein>
<keyword evidence="5" id="KW-1185">Reference proteome</keyword>
<feature type="region of interest" description="Disordered" evidence="2">
    <location>
        <begin position="1"/>
        <end position="28"/>
    </location>
</feature>
<dbReference type="PANTHER" id="PTHR45964:SF5">
    <property type="entry name" value="WSCD FAMILY MEMBER CG9164"/>
    <property type="match status" value="1"/>
</dbReference>
<dbReference type="InterPro" id="IPR027417">
    <property type="entry name" value="P-loop_NTPase"/>
</dbReference>
<dbReference type="OrthoDB" id="5985073at2759"/>
<dbReference type="InterPro" id="IPR051589">
    <property type="entry name" value="Sialate-O-sulfotransferase"/>
</dbReference>
<feature type="compositionally biased region" description="Low complexity" evidence="2">
    <location>
        <begin position="406"/>
        <end position="417"/>
    </location>
</feature>
<dbReference type="EMBL" id="LNIX01000006">
    <property type="protein sequence ID" value="OXA52396.1"/>
    <property type="molecule type" value="Genomic_DNA"/>
</dbReference>
<dbReference type="Gene3D" id="3.40.50.300">
    <property type="entry name" value="P-loop containing nucleotide triphosphate hydrolases"/>
    <property type="match status" value="1"/>
</dbReference>
<evidence type="ECO:0000313" key="5">
    <source>
        <dbReference type="Proteomes" id="UP000198287"/>
    </source>
</evidence>
<accession>A0A226E723</accession>
<sequence length="425" mass="47214">MKRPACRKEGVDQGNGSSALDTNPNLFGLPFGGPNGSRDLGLLTIQKTGSGSNTRYSVHASQPRRDPAFASVASDIIRSQAIFKCVPVHFRQEVGPTVTGLASFPGSGNTWVRYLLQLSTEIAVALSTLFKSASSKLHTLECRIFQFIPPWRHEFFDANLDEVNSGISLEVPLHSAGVVVPPRRRTTNEWVGIFTGSVYKDFALLRNGFPGESITNGRVLVVKTHESGPMARAQFQKAILLVRKPAEAILAEFNRRAAGHIGHADWSSFVAQKGKSWTETNLDWIEGFQGPLLISMYHQLVQNTTQELTTILDFLGEPVTESVMNCVINNKEGIYRRRKKNVQFNPFTSKMEKFLSIQERIVYNAIQRRMRKEGTTTTLGPSGLLLFKNTAVVKNNHHDLDSYLSYTNSNNNNESSSQKGEIISQ</sequence>
<dbReference type="AlphaFoldDB" id="A0A226E723"/>
<dbReference type="Proteomes" id="UP000198287">
    <property type="component" value="Unassembled WGS sequence"/>
</dbReference>
<dbReference type="InterPro" id="IPR000863">
    <property type="entry name" value="Sulfotransferase_dom"/>
</dbReference>
<proteinExistence type="inferred from homology"/>
<dbReference type="Pfam" id="PF00685">
    <property type="entry name" value="Sulfotransfer_1"/>
    <property type="match status" value="1"/>
</dbReference>